<gene>
    <name evidence="1" type="ORF">GYMLUDRAFT_243685</name>
</gene>
<accession>A0A0D0CYR2</accession>
<evidence type="ECO:0000313" key="1">
    <source>
        <dbReference type="EMBL" id="KIK61523.1"/>
    </source>
</evidence>
<sequence>MAFKRSSLLEYPSVPVSTSTPSSLPSNVQSIYDDAYLTNLSLELPLIIAYRFVLSCGNFVIQDEEWAALTTGLHDYPYYHKHPEELRLALEKLRAQEGKREAVISSNAFQKSQLLWQERVCLGDPSHEQVVLALSHKGKEVVCDPVDVDVEMEAPDAMDSMDLDYPEEVPSASAPIPAAPAPAPTKPAVIWKVNNRWSYHKVSSVKTWFFEPLVKPVPSDGSILSQDEIILTNSVFKQDLWALADGLVQGIFNDLEEQLKHPSSKPPAPFSNCGLTQFVESLLMINLSSASIIDAQQDELL</sequence>
<dbReference type="Proteomes" id="UP000053593">
    <property type="component" value="Unassembled WGS sequence"/>
</dbReference>
<organism evidence="1 2">
    <name type="scientific">Collybiopsis luxurians FD-317 M1</name>
    <dbReference type="NCBI Taxonomy" id="944289"/>
    <lineage>
        <taxon>Eukaryota</taxon>
        <taxon>Fungi</taxon>
        <taxon>Dikarya</taxon>
        <taxon>Basidiomycota</taxon>
        <taxon>Agaricomycotina</taxon>
        <taxon>Agaricomycetes</taxon>
        <taxon>Agaricomycetidae</taxon>
        <taxon>Agaricales</taxon>
        <taxon>Marasmiineae</taxon>
        <taxon>Omphalotaceae</taxon>
        <taxon>Collybiopsis</taxon>
        <taxon>Collybiopsis luxurians</taxon>
    </lineage>
</organism>
<keyword evidence="2" id="KW-1185">Reference proteome</keyword>
<protein>
    <submittedName>
        <fullName evidence="1">Uncharacterized protein</fullName>
    </submittedName>
</protein>
<dbReference type="EMBL" id="KN834771">
    <property type="protein sequence ID" value="KIK61523.1"/>
    <property type="molecule type" value="Genomic_DNA"/>
</dbReference>
<proteinExistence type="predicted"/>
<reference evidence="1 2" key="1">
    <citation type="submission" date="2014-04" db="EMBL/GenBank/DDBJ databases">
        <title>Evolutionary Origins and Diversification of the Mycorrhizal Mutualists.</title>
        <authorList>
            <consortium name="DOE Joint Genome Institute"/>
            <consortium name="Mycorrhizal Genomics Consortium"/>
            <person name="Kohler A."/>
            <person name="Kuo A."/>
            <person name="Nagy L.G."/>
            <person name="Floudas D."/>
            <person name="Copeland A."/>
            <person name="Barry K.W."/>
            <person name="Cichocki N."/>
            <person name="Veneault-Fourrey C."/>
            <person name="LaButti K."/>
            <person name="Lindquist E.A."/>
            <person name="Lipzen A."/>
            <person name="Lundell T."/>
            <person name="Morin E."/>
            <person name="Murat C."/>
            <person name="Riley R."/>
            <person name="Ohm R."/>
            <person name="Sun H."/>
            <person name="Tunlid A."/>
            <person name="Henrissat B."/>
            <person name="Grigoriev I.V."/>
            <person name="Hibbett D.S."/>
            <person name="Martin F."/>
        </authorList>
    </citation>
    <scope>NUCLEOTIDE SEQUENCE [LARGE SCALE GENOMIC DNA]</scope>
    <source>
        <strain evidence="1 2">FD-317 M1</strain>
    </source>
</reference>
<name>A0A0D0CYR2_9AGAR</name>
<dbReference type="HOGENOM" id="CLU_023362_0_0_1"/>
<dbReference type="AlphaFoldDB" id="A0A0D0CYR2"/>
<evidence type="ECO:0000313" key="2">
    <source>
        <dbReference type="Proteomes" id="UP000053593"/>
    </source>
</evidence>